<dbReference type="GO" id="GO:0000350">
    <property type="term" value="P:generation of catalytic spliceosome for second transesterification step"/>
    <property type="evidence" value="ECO:0007669"/>
    <property type="project" value="TreeGrafter"/>
</dbReference>
<dbReference type="Pfam" id="PF08799">
    <property type="entry name" value="PRP4"/>
    <property type="match status" value="1"/>
</dbReference>
<evidence type="ECO:0000313" key="4">
    <source>
        <dbReference type="Proteomes" id="UP000245609"/>
    </source>
</evidence>
<protein>
    <recommendedName>
        <fullName evidence="2">Pre-mRNA processing factor 4 (PRP4)-like domain-containing protein</fullName>
    </recommendedName>
</protein>
<gene>
    <name evidence="3" type="ORF">BB560_005696</name>
</gene>
<dbReference type="SMART" id="SM00500">
    <property type="entry name" value="SFM"/>
    <property type="match status" value="1"/>
</dbReference>
<dbReference type="InterPro" id="IPR036285">
    <property type="entry name" value="PRP4-like_sf"/>
</dbReference>
<feature type="domain" description="Pre-mRNA processing factor 4 (PRP4)-like" evidence="2">
    <location>
        <begin position="103"/>
        <end position="148"/>
    </location>
</feature>
<dbReference type="GO" id="GO:0005682">
    <property type="term" value="C:U5 snRNP"/>
    <property type="evidence" value="ECO:0007669"/>
    <property type="project" value="TreeGrafter"/>
</dbReference>
<evidence type="ECO:0000259" key="2">
    <source>
        <dbReference type="SMART" id="SM00500"/>
    </source>
</evidence>
<dbReference type="GO" id="GO:0071021">
    <property type="term" value="C:U2-type post-spliceosomal complex"/>
    <property type="evidence" value="ECO:0007669"/>
    <property type="project" value="TreeGrafter"/>
</dbReference>
<dbReference type="EMBL" id="MBFS01002392">
    <property type="protein sequence ID" value="PVU98294.1"/>
    <property type="molecule type" value="Genomic_DNA"/>
</dbReference>
<keyword evidence="4" id="KW-1185">Reference proteome</keyword>
<accession>A0A2T9Z193</accession>
<dbReference type="PANTHER" id="PTHR13007">
    <property type="entry name" value="PRE-MRNA SPLICING FACTOR-RELATED"/>
    <property type="match status" value="1"/>
</dbReference>
<sequence length="219" mass="25029">MDLLRSAISSEITKRKKALEIAADSKQTSSEPAKRRKKYLTAREIELSEKKLSEFSNKTNNTENSSAGSPDVNTNSVEKSNQNPDSSATSESSMGNLIVDYNISEAEIIKKLRSRGEPIRLFGETHNQRKIRLRTLELMDEKSEDTTIITPKLFSRSPDKIYTLVYAYFKRMLIEWEQFLDENEAEKNTTAGKLAAATCRQSSEYMKPFFRLLKKKVDI</sequence>
<reference evidence="3 4" key="1">
    <citation type="journal article" date="2018" name="MBio">
        <title>Comparative Genomics Reveals the Core Gene Toolbox for the Fungus-Insect Symbiosis.</title>
        <authorList>
            <person name="Wang Y."/>
            <person name="Stata M."/>
            <person name="Wang W."/>
            <person name="Stajich J.E."/>
            <person name="White M.M."/>
            <person name="Moncalvo J.M."/>
        </authorList>
    </citation>
    <scope>NUCLEOTIDE SEQUENCE [LARGE SCALE GENOMIC DNA]</scope>
    <source>
        <strain evidence="3 4">SC-DP-2</strain>
    </source>
</reference>
<evidence type="ECO:0000256" key="1">
    <source>
        <dbReference type="SAM" id="MobiDB-lite"/>
    </source>
</evidence>
<dbReference type="STRING" id="133381.A0A2T9Z193"/>
<dbReference type="Proteomes" id="UP000245609">
    <property type="component" value="Unassembled WGS sequence"/>
</dbReference>
<evidence type="ECO:0000313" key="3">
    <source>
        <dbReference type="EMBL" id="PVU98294.1"/>
    </source>
</evidence>
<proteinExistence type="predicted"/>
<name>A0A2T9Z193_9FUNG</name>
<feature type="region of interest" description="Disordered" evidence="1">
    <location>
        <begin position="19"/>
        <end position="93"/>
    </location>
</feature>
<organism evidence="3 4">
    <name type="scientific">Smittium megazygosporum</name>
    <dbReference type="NCBI Taxonomy" id="133381"/>
    <lineage>
        <taxon>Eukaryota</taxon>
        <taxon>Fungi</taxon>
        <taxon>Fungi incertae sedis</taxon>
        <taxon>Zoopagomycota</taxon>
        <taxon>Kickxellomycotina</taxon>
        <taxon>Harpellomycetes</taxon>
        <taxon>Harpellales</taxon>
        <taxon>Legeriomycetaceae</taxon>
        <taxon>Smittium</taxon>
    </lineage>
</organism>
<dbReference type="PANTHER" id="PTHR13007:SF19">
    <property type="entry name" value="PRE-MRNA-SPLICING FACTOR 18"/>
    <property type="match status" value="1"/>
</dbReference>
<dbReference type="InterPro" id="IPR014906">
    <property type="entry name" value="PRP4-like"/>
</dbReference>
<dbReference type="Gene3D" id="4.10.280.110">
    <property type="entry name" value="Pre-mRNA processing factor 4 domain"/>
    <property type="match status" value="1"/>
</dbReference>
<dbReference type="GO" id="GO:0046540">
    <property type="term" value="C:U4/U6 x U5 tri-snRNP complex"/>
    <property type="evidence" value="ECO:0007669"/>
    <property type="project" value="TreeGrafter"/>
</dbReference>
<dbReference type="AlphaFoldDB" id="A0A2T9Z193"/>
<dbReference type="SUPFAM" id="SSF158230">
    <property type="entry name" value="PRP4-like"/>
    <property type="match status" value="1"/>
</dbReference>
<feature type="compositionally biased region" description="Polar residues" evidence="1">
    <location>
        <begin position="54"/>
        <end position="93"/>
    </location>
</feature>
<comment type="caution">
    <text evidence="3">The sequence shown here is derived from an EMBL/GenBank/DDBJ whole genome shotgun (WGS) entry which is preliminary data.</text>
</comment>
<feature type="compositionally biased region" description="Basic and acidic residues" evidence="1">
    <location>
        <begin position="41"/>
        <end position="53"/>
    </location>
</feature>
<dbReference type="OrthoDB" id="10261918at2759"/>
<dbReference type="InterPro" id="IPR039979">
    <property type="entry name" value="PRPF18"/>
</dbReference>